<accession>D1CBN4</accession>
<evidence type="ECO:0000313" key="4">
    <source>
        <dbReference type="Proteomes" id="UP000000323"/>
    </source>
</evidence>
<sequence length="470" mass="51903">MPKRQPRLTSICLSLICFLLLISCGQQTTGPSLGGTPAASPSSPSPSASAQPSPSPTSGSQSQKNIKLVVWDTATSGVQKEIIETLAREFEKDNPGVQIEHEGYPFDELQKTLQRAITSGKGPDIAQINNGESSMGPLVRAKLLIPLTKYDKQYGWSKKFAPALLARNMYTEDGKTFGKGVLWGVSQTGELVGFYYNKKIFQQNGIQVPKTFDELEQVMQTLKDKGVTPLIFGNLDKWQAIHLYGEILGTMTNREYLDGLIYRQGNKSWDTPQIKQAAAKLQEWESKGYFIKNYAALHSDDAWKLFAAGKGAMLLQGSWLTGDIQKAMGSNAGFFAMPPRGNKTVLHVGGVGIPYGIIKTTKYPDVAAKFINFLVSDRAVQLLLENGQLPAIKVPQSYIKPNTVSGDLYKAWNKVNDENALGHYLDWATPTFYDTLTAHLQLLLAHKESPDQFAKALEADYSKFLQQEQK</sequence>
<gene>
    <name evidence="3" type="ordered locus">Tter_1291</name>
</gene>
<name>D1CBN4_THET1</name>
<dbReference type="Gene3D" id="3.40.190.10">
    <property type="entry name" value="Periplasmic binding protein-like II"/>
    <property type="match status" value="2"/>
</dbReference>
<dbReference type="SUPFAM" id="SSF53850">
    <property type="entry name" value="Periplasmic binding protein-like II"/>
    <property type="match status" value="1"/>
</dbReference>
<feature type="region of interest" description="Disordered" evidence="1">
    <location>
        <begin position="30"/>
        <end position="64"/>
    </location>
</feature>
<dbReference type="Proteomes" id="UP000000323">
    <property type="component" value="Chromosome 1"/>
</dbReference>
<evidence type="ECO:0000313" key="3">
    <source>
        <dbReference type="EMBL" id="ACZ42199.1"/>
    </source>
</evidence>
<feature type="signal peptide" evidence="2">
    <location>
        <begin position="1"/>
        <end position="28"/>
    </location>
</feature>
<proteinExistence type="predicted"/>
<dbReference type="AlphaFoldDB" id="D1CBN4"/>
<dbReference type="PANTHER" id="PTHR43649">
    <property type="entry name" value="ARABINOSE-BINDING PROTEIN-RELATED"/>
    <property type="match status" value="1"/>
</dbReference>
<dbReference type="KEGG" id="ttr:Tter_1291"/>
<evidence type="ECO:0000256" key="1">
    <source>
        <dbReference type="SAM" id="MobiDB-lite"/>
    </source>
</evidence>
<dbReference type="OrthoDB" id="9798191at2"/>
<dbReference type="EMBL" id="CP001825">
    <property type="protein sequence ID" value="ACZ42199.1"/>
    <property type="molecule type" value="Genomic_DNA"/>
</dbReference>
<feature type="chain" id="PRO_5003021974" evidence="2">
    <location>
        <begin position="29"/>
        <end position="470"/>
    </location>
</feature>
<dbReference type="STRING" id="525904.Tter_1291"/>
<dbReference type="eggNOG" id="COG1653">
    <property type="taxonomic scope" value="Bacteria"/>
</dbReference>
<dbReference type="PROSITE" id="PS51257">
    <property type="entry name" value="PROKAR_LIPOPROTEIN"/>
    <property type="match status" value="1"/>
</dbReference>
<organism evidence="3 4">
    <name type="scientific">Thermobaculum terrenum (strain ATCC BAA-798 / CCMEE 7001 / YNP1)</name>
    <dbReference type="NCBI Taxonomy" id="525904"/>
    <lineage>
        <taxon>Bacteria</taxon>
        <taxon>Bacillati</taxon>
        <taxon>Chloroflexota</taxon>
        <taxon>Chloroflexia</taxon>
        <taxon>Candidatus Thermobaculales</taxon>
        <taxon>Candidatus Thermobaculaceae</taxon>
        <taxon>Thermobaculum</taxon>
    </lineage>
</organism>
<keyword evidence="2" id="KW-0732">Signal</keyword>
<dbReference type="Pfam" id="PF13416">
    <property type="entry name" value="SBP_bac_8"/>
    <property type="match status" value="1"/>
</dbReference>
<protein>
    <submittedName>
        <fullName evidence="3">Extracellular solute-binding protein family 1</fullName>
    </submittedName>
</protein>
<dbReference type="InterPro" id="IPR006059">
    <property type="entry name" value="SBP"/>
</dbReference>
<reference evidence="4" key="1">
    <citation type="journal article" date="2010" name="Stand. Genomic Sci.">
        <title>Complete genome sequence of 'Thermobaculum terrenum' type strain (YNP1).</title>
        <authorList>
            <person name="Kiss H."/>
            <person name="Cleland D."/>
            <person name="Lapidus A."/>
            <person name="Lucas S."/>
            <person name="Glavina Del Rio T."/>
            <person name="Nolan M."/>
            <person name="Tice H."/>
            <person name="Han C."/>
            <person name="Goodwin L."/>
            <person name="Pitluck S."/>
            <person name="Liolios K."/>
            <person name="Ivanova N."/>
            <person name="Mavromatis K."/>
            <person name="Ovchinnikova G."/>
            <person name="Pati A."/>
            <person name="Chen A."/>
            <person name="Palaniappan K."/>
            <person name="Land M."/>
            <person name="Hauser L."/>
            <person name="Chang Y."/>
            <person name="Jeffries C."/>
            <person name="Lu M."/>
            <person name="Brettin T."/>
            <person name="Detter J."/>
            <person name="Goker M."/>
            <person name="Tindall B."/>
            <person name="Beck B."/>
            <person name="McDermott T."/>
            <person name="Woyke T."/>
            <person name="Bristow J."/>
            <person name="Eisen J."/>
            <person name="Markowitz V."/>
            <person name="Hugenholtz P."/>
            <person name="Kyrpides N."/>
            <person name="Klenk H."/>
            <person name="Cheng J."/>
        </authorList>
    </citation>
    <scope>NUCLEOTIDE SEQUENCE [LARGE SCALE GENOMIC DNA]</scope>
    <source>
        <strain evidence="4">ATCC BAA-798 / YNP1</strain>
    </source>
</reference>
<feature type="compositionally biased region" description="Low complexity" evidence="1">
    <location>
        <begin position="30"/>
        <end position="62"/>
    </location>
</feature>
<dbReference type="InterPro" id="IPR050490">
    <property type="entry name" value="Bact_solute-bd_prot1"/>
</dbReference>
<keyword evidence="4" id="KW-1185">Reference proteome</keyword>
<dbReference type="HOGENOM" id="CLU_031285_12_1_0"/>
<evidence type="ECO:0000256" key="2">
    <source>
        <dbReference type="SAM" id="SignalP"/>
    </source>
</evidence>